<reference evidence="2 3" key="1">
    <citation type="submission" date="2020-06" db="EMBL/GenBank/DDBJ databases">
        <title>Transcriptomic and genomic resources for Thalictrum thalictroides and T. hernandezii: Facilitating candidate gene discovery in an emerging model plant lineage.</title>
        <authorList>
            <person name="Arias T."/>
            <person name="Riano-Pachon D.M."/>
            <person name="Di Stilio V.S."/>
        </authorList>
    </citation>
    <scope>NUCLEOTIDE SEQUENCE [LARGE SCALE GENOMIC DNA]</scope>
    <source>
        <strain evidence="3">cv. WT478/WT964</strain>
        <tissue evidence="2">Leaves</tissue>
    </source>
</reference>
<accession>A0A7J6VUJ9</accession>
<evidence type="ECO:0000313" key="3">
    <source>
        <dbReference type="Proteomes" id="UP000554482"/>
    </source>
</evidence>
<feature type="non-terminal residue" evidence="2">
    <location>
        <position position="1"/>
    </location>
</feature>
<dbReference type="OrthoDB" id="1731261at2759"/>
<comment type="caution">
    <text evidence="2">The sequence shown here is derived from an EMBL/GenBank/DDBJ whole genome shotgun (WGS) entry which is preliminary data.</text>
</comment>
<feature type="domain" description="RNase H type-1" evidence="1">
    <location>
        <begin position="2"/>
        <end position="67"/>
    </location>
</feature>
<gene>
    <name evidence="2" type="ORF">FRX31_022026</name>
</gene>
<feature type="non-terminal residue" evidence="2">
    <location>
        <position position="83"/>
    </location>
</feature>
<evidence type="ECO:0000313" key="2">
    <source>
        <dbReference type="EMBL" id="KAF5188387.1"/>
    </source>
</evidence>
<dbReference type="Proteomes" id="UP000554482">
    <property type="component" value="Unassembled WGS sequence"/>
</dbReference>
<proteinExistence type="predicted"/>
<name>A0A7J6VUJ9_THATH</name>
<dbReference type="GO" id="GO:0003676">
    <property type="term" value="F:nucleic acid binding"/>
    <property type="evidence" value="ECO:0007669"/>
    <property type="project" value="InterPro"/>
</dbReference>
<dbReference type="InterPro" id="IPR002156">
    <property type="entry name" value="RNaseH_domain"/>
</dbReference>
<dbReference type="EMBL" id="JABWDY010026864">
    <property type="protein sequence ID" value="KAF5188387.1"/>
    <property type="molecule type" value="Genomic_DNA"/>
</dbReference>
<organism evidence="2 3">
    <name type="scientific">Thalictrum thalictroides</name>
    <name type="common">Rue-anemone</name>
    <name type="synonym">Anemone thalictroides</name>
    <dbReference type="NCBI Taxonomy" id="46969"/>
    <lineage>
        <taxon>Eukaryota</taxon>
        <taxon>Viridiplantae</taxon>
        <taxon>Streptophyta</taxon>
        <taxon>Embryophyta</taxon>
        <taxon>Tracheophyta</taxon>
        <taxon>Spermatophyta</taxon>
        <taxon>Magnoliopsida</taxon>
        <taxon>Ranunculales</taxon>
        <taxon>Ranunculaceae</taxon>
        <taxon>Thalictroideae</taxon>
        <taxon>Thalictrum</taxon>
    </lineage>
</organism>
<evidence type="ECO:0000259" key="1">
    <source>
        <dbReference type="Pfam" id="PF13456"/>
    </source>
</evidence>
<protein>
    <recommendedName>
        <fullName evidence="1">RNase H type-1 domain-containing protein</fullName>
    </recommendedName>
</protein>
<dbReference type="GO" id="GO:0004523">
    <property type="term" value="F:RNA-DNA hybrid ribonuclease activity"/>
    <property type="evidence" value="ECO:0007669"/>
    <property type="project" value="InterPro"/>
</dbReference>
<sequence length="83" mass="9517">EIAVNQGWHDIWIESDAEAVVSAFRQGKTPWRLRQRWNKVISKLSCLMISAVWREANFAADRVSKFALNTPNQELVVHVGKPD</sequence>
<keyword evidence="3" id="KW-1185">Reference proteome</keyword>
<dbReference type="Pfam" id="PF13456">
    <property type="entry name" value="RVT_3"/>
    <property type="match status" value="1"/>
</dbReference>
<dbReference type="AlphaFoldDB" id="A0A7J6VUJ9"/>